<organism evidence="1 2">
    <name type="scientific">Iodobacter arcticus</name>
    <dbReference type="NCBI Taxonomy" id="590593"/>
    <lineage>
        <taxon>Bacteria</taxon>
        <taxon>Pseudomonadati</taxon>
        <taxon>Pseudomonadota</taxon>
        <taxon>Betaproteobacteria</taxon>
        <taxon>Neisseriales</taxon>
        <taxon>Chitinibacteraceae</taxon>
        <taxon>Iodobacter</taxon>
    </lineage>
</organism>
<sequence>MDEQLATKGLAMLSGPAIFELECWCETWQDRCQFGRRFLSAKAKVSMLRLEN</sequence>
<protein>
    <submittedName>
        <fullName evidence="1">Uncharacterized protein</fullName>
    </submittedName>
</protein>
<comment type="caution">
    <text evidence="1">The sequence shown here is derived from an EMBL/GenBank/DDBJ whole genome shotgun (WGS) entry which is preliminary data.</text>
</comment>
<proteinExistence type="predicted"/>
<accession>A0ABW2R2V2</accession>
<dbReference type="EMBL" id="JBHTBQ010000044">
    <property type="protein sequence ID" value="MFC7422123.1"/>
    <property type="molecule type" value="Genomic_DNA"/>
</dbReference>
<keyword evidence="2" id="KW-1185">Reference proteome</keyword>
<evidence type="ECO:0000313" key="2">
    <source>
        <dbReference type="Proteomes" id="UP001596473"/>
    </source>
</evidence>
<name>A0ABW2R2V2_9NEIS</name>
<evidence type="ECO:0000313" key="1">
    <source>
        <dbReference type="EMBL" id="MFC7422123.1"/>
    </source>
</evidence>
<gene>
    <name evidence="1" type="ORF">ACFQNF_19880</name>
</gene>
<reference evidence="2" key="1">
    <citation type="journal article" date="2019" name="Int. J. Syst. Evol. Microbiol.">
        <title>The Global Catalogue of Microorganisms (GCM) 10K type strain sequencing project: providing services to taxonomists for standard genome sequencing and annotation.</title>
        <authorList>
            <consortium name="The Broad Institute Genomics Platform"/>
            <consortium name="The Broad Institute Genome Sequencing Center for Infectious Disease"/>
            <person name="Wu L."/>
            <person name="Ma J."/>
        </authorList>
    </citation>
    <scope>NUCLEOTIDE SEQUENCE [LARGE SCALE GENOMIC DNA]</scope>
    <source>
        <strain evidence="2">CCUG 62945</strain>
    </source>
</reference>
<dbReference type="Proteomes" id="UP001596473">
    <property type="component" value="Unassembled WGS sequence"/>
</dbReference>
<dbReference type="RefSeq" id="WP_380189959.1">
    <property type="nucleotide sequence ID" value="NZ_JBHTBQ010000044.1"/>
</dbReference>